<name>A0AAV6UVL3_9ARAC</name>
<gene>
    <name evidence="2" type="ORF">JTE90_008062</name>
</gene>
<keyword evidence="1" id="KW-0732">Signal</keyword>
<keyword evidence="3" id="KW-1185">Reference proteome</keyword>
<comment type="caution">
    <text evidence="2">The sequence shown here is derived from an EMBL/GenBank/DDBJ whole genome shotgun (WGS) entry which is preliminary data.</text>
</comment>
<organism evidence="2 3">
    <name type="scientific">Oedothorax gibbosus</name>
    <dbReference type="NCBI Taxonomy" id="931172"/>
    <lineage>
        <taxon>Eukaryota</taxon>
        <taxon>Metazoa</taxon>
        <taxon>Ecdysozoa</taxon>
        <taxon>Arthropoda</taxon>
        <taxon>Chelicerata</taxon>
        <taxon>Arachnida</taxon>
        <taxon>Araneae</taxon>
        <taxon>Araneomorphae</taxon>
        <taxon>Entelegynae</taxon>
        <taxon>Araneoidea</taxon>
        <taxon>Linyphiidae</taxon>
        <taxon>Erigoninae</taxon>
        <taxon>Oedothorax</taxon>
    </lineage>
</organism>
<accession>A0AAV6UVL3</accession>
<evidence type="ECO:0000256" key="1">
    <source>
        <dbReference type="SAM" id="SignalP"/>
    </source>
</evidence>
<feature type="signal peptide" evidence="1">
    <location>
        <begin position="1"/>
        <end position="24"/>
    </location>
</feature>
<reference evidence="2 3" key="1">
    <citation type="journal article" date="2022" name="Nat. Ecol. Evol.">
        <title>A masculinizing supergene underlies an exaggerated male reproductive morph in a spider.</title>
        <authorList>
            <person name="Hendrickx F."/>
            <person name="De Corte Z."/>
            <person name="Sonet G."/>
            <person name="Van Belleghem S.M."/>
            <person name="Kostlbacher S."/>
            <person name="Vangestel C."/>
        </authorList>
    </citation>
    <scope>NUCLEOTIDE SEQUENCE [LARGE SCALE GENOMIC DNA]</scope>
    <source>
        <strain evidence="2">W744_W776</strain>
    </source>
</reference>
<dbReference type="EMBL" id="JAFNEN010000238">
    <property type="protein sequence ID" value="KAG8188497.1"/>
    <property type="molecule type" value="Genomic_DNA"/>
</dbReference>
<protein>
    <submittedName>
        <fullName evidence="2">Uncharacterized protein</fullName>
    </submittedName>
</protein>
<feature type="chain" id="PRO_5043742328" evidence="1">
    <location>
        <begin position="25"/>
        <end position="86"/>
    </location>
</feature>
<evidence type="ECO:0000313" key="3">
    <source>
        <dbReference type="Proteomes" id="UP000827092"/>
    </source>
</evidence>
<dbReference type="Proteomes" id="UP000827092">
    <property type="component" value="Unassembled WGS sequence"/>
</dbReference>
<proteinExistence type="predicted"/>
<evidence type="ECO:0000313" key="2">
    <source>
        <dbReference type="EMBL" id="KAG8188497.1"/>
    </source>
</evidence>
<dbReference type="AlphaFoldDB" id="A0AAV6UVL3"/>
<sequence length="86" mass="9168">MLFQFAFLASALGVALPMLQFTDATEVQRQVEYIADVISDASYLMGPEIGYLSVTPRLDVDGLVIGGLGYAGLGYGGYNIFGAGYF</sequence>